<gene>
    <name evidence="1" type="ORF">METZ01_LOCUS434164</name>
</gene>
<proteinExistence type="predicted"/>
<protein>
    <submittedName>
        <fullName evidence="1">Uncharacterized protein</fullName>
    </submittedName>
</protein>
<dbReference type="EMBL" id="UINC01174937">
    <property type="protein sequence ID" value="SVD81310.1"/>
    <property type="molecule type" value="Genomic_DNA"/>
</dbReference>
<name>A0A382YE02_9ZZZZ</name>
<organism evidence="1">
    <name type="scientific">marine metagenome</name>
    <dbReference type="NCBI Taxonomy" id="408172"/>
    <lineage>
        <taxon>unclassified sequences</taxon>
        <taxon>metagenomes</taxon>
        <taxon>ecological metagenomes</taxon>
    </lineage>
</organism>
<feature type="non-terminal residue" evidence="1">
    <location>
        <position position="136"/>
    </location>
</feature>
<evidence type="ECO:0000313" key="1">
    <source>
        <dbReference type="EMBL" id="SVD81310.1"/>
    </source>
</evidence>
<accession>A0A382YE02</accession>
<dbReference type="AlphaFoldDB" id="A0A382YE02"/>
<reference evidence="1" key="1">
    <citation type="submission" date="2018-05" db="EMBL/GenBank/DDBJ databases">
        <authorList>
            <person name="Lanie J.A."/>
            <person name="Ng W.-L."/>
            <person name="Kazmierczak K.M."/>
            <person name="Andrzejewski T.M."/>
            <person name="Davidsen T.M."/>
            <person name="Wayne K.J."/>
            <person name="Tettelin H."/>
            <person name="Glass J.I."/>
            <person name="Rusch D."/>
            <person name="Podicherti R."/>
            <person name="Tsui H.-C.T."/>
            <person name="Winkler M.E."/>
        </authorList>
    </citation>
    <scope>NUCLEOTIDE SEQUENCE</scope>
</reference>
<sequence length="136" mass="16275">MQETYYQKKLDKVLDRFSDYEITIISRSKVVGSRNIEKNYGDTSFFQLIIMILKLRKVRFDVLLASNVDDFFFHLMYRFTNFQELATFDEGQRSLIPGDRYFTKNFADSGHSRYKLLNFLFSFPLPYGRYFDESST</sequence>